<dbReference type="Pfam" id="PF00005">
    <property type="entry name" value="ABC_tran"/>
    <property type="match status" value="2"/>
</dbReference>
<feature type="coiled-coil region" evidence="4">
    <location>
        <begin position="516"/>
        <end position="581"/>
    </location>
</feature>
<evidence type="ECO:0000313" key="7">
    <source>
        <dbReference type="Proteomes" id="UP000066321"/>
    </source>
</evidence>
<proteinExistence type="inferred from homology"/>
<evidence type="ECO:0000256" key="1">
    <source>
        <dbReference type="ARBA" id="ARBA00006526"/>
    </source>
</evidence>
<dbReference type="EMBL" id="CP009253">
    <property type="protein sequence ID" value="ALD15304.1"/>
    <property type="molecule type" value="Genomic_DNA"/>
</dbReference>
<dbReference type="InterPro" id="IPR037118">
    <property type="entry name" value="Val-tRNA_synth_C_sf"/>
</dbReference>
<keyword evidence="3" id="KW-0067">ATP-binding</keyword>
<dbReference type="InterPro" id="IPR017871">
    <property type="entry name" value="ABC_transporter-like_CS"/>
</dbReference>
<dbReference type="PROSITE" id="PS50893">
    <property type="entry name" value="ABC_TRANSPORTER_2"/>
    <property type="match status" value="2"/>
</dbReference>
<evidence type="ECO:0000256" key="3">
    <source>
        <dbReference type="ARBA" id="ARBA00022840"/>
    </source>
</evidence>
<dbReference type="Gene3D" id="3.40.50.300">
    <property type="entry name" value="P-loop containing nucleotide triphosphate hydrolases"/>
    <property type="match status" value="2"/>
</dbReference>
<evidence type="ECO:0000313" key="6">
    <source>
        <dbReference type="EMBL" id="ALD15304.1"/>
    </source>
</evidence>
<comment type="similarity">
    <text evidence="1">Belongs to the ABC transporter superfamily. Drug exporter-2 (TC 3.A.1.117) family.</text>
</comment>
<dbReference type="PATRIC" id="fig|1265350.3.peg.356"/>
<dbReference type="CDD" id="cd03221">
    <property type="entry name" value="ABCF_EF-3"/>
    <property type="match status" value="2"/>
</dbReference>
<evidence type="ECO:0000256" key="4">
    <source>
        <dbReference type="SAM" id="Coils"/>
    </source>
</evidence>
<keyword evidence="4" id="KW-0175">Coiled coil</keyword>
<accession>A0A0M4HVF9</accession>
<sequence>MNVISIQDASLSFSDLEILKNTSFYLNKNERVCLTGKNGVGKSTLLKVINKKQDLDSGVVIYRKNIKISYLSQKNLDHLNISIFEFIKKKFKKINLHEILKIEKIIEILNLKKDTLLSEASGGFLRKIALGAALVNEPDILLLDEPTNHLDVNTVKWLENFLKNFSGSVVFISHDRFFINNICTRIIDLDRGKLRSFPGDYKKFIILKNKNHEIEKIQKKLFDQKLNKEEIWIKKGIKARSTRNEGRVKNLEKLRKENENYKKIEKFENILINETKDYSGKIMFHLKNINFCISNKKIIHNFSSIIQYGDKIGFIGNSGSGKSTMIKILIGENKIKTGCFYSSKKVKIAYFDQNRTILNPKKSILDNINEGKNEIIINGKKHYLIGYLKKFLFQPYELKRLVKTLSGGECNRLLLAKLFLQKNNTLILDEPTNDLDLDTLKLLENIIIRYSGTVIIVSHDRSFIQNTVNQYWMFKGNGLITKHLNSYNEIIDKKIKKDKNKKNIYVLNKKLNLPNKNKLKKETEKILNQIEQIEKNITILQNKINQPEFFRKNFINQLPMLKELDLEEKKLEKKITYWENLEKNINNSNN</sequence>
<dbReference type="Gene3D" id="1.10.287.380">
    <property type="entry name" value="Valyl-tRNA synthetase, C-terminal domain"/>
    <property type="match status" value="1"/>
</dbReference>
<dbReference type="FunFam" id="3.40.50.300:FF:000011">
    <property type="entry name" value="Putative ABC transporter ATP-binding component"/>
    <property type="match status" value="1"/>
</dbReference>
<dbReference type="InterPro" id="IPR027417">
    <property type="entry name" value="P-loop_NTPase"/>
</dbReference>
<evidence type="ECO:0000256" key="2">
    <source>
        <dbReference type="ARBA" id="ARBA00022741"/>
    </source>
</evidence>
<feature type="domain" description="ABC transporter" evidence="5">
    <location>
        <begin position="284"/>
        <end position="503"/>
    </location>
</feature>
<dbReference type="PANTHER" id="PTHR42855">
    <property type="entry name" value="ABC TRANSPORTER ATP-BINDING SUBUNIT"/>
    <property type="match status" value="1"/>
</dbReference>
<dbReference type="OrthoDB" id="9762051at2"/>
<dbReference type="PROSITE" id="PS00211">
    <property type="entry name" value="ABC_TRANSPORTER_1"/>
    <property type="match status" value="1"/>
</dbReference>
<evidence type="ECO:0000259" key="5">
    <source>
        <dbReference type="PROSITE" id="PS50893"/>
    </source>
</evidence>
<dbReference type="InterPro" id="IPR032781">
    <property type="entry name" value="ABC_tran_Xtn"/>
</dbReference>
<dbReference type="RefSeq" id="WP_053940308.1">
    <property type="nucleotide sequence ID" value="NZ_CP009253.1"/>
</dbReference>
<gene>
    <name evidence="6" type="ORF">IX46_01875</name>
</gene>
<reference evidence="6 7" key="1">
    <citation type="journal article" date="2015" name="J Genomics">
        <title>Whole Genome Sequence of the Soybean Aphid Endosymbiont Buchnera aphidicola and Genetic Differentiation among Biotype-Specific Strains.</title>
        <authorList>
            <person name="Cassone B.J."/>
            <person name="Wenger J.A."/>
            <person name="Michel A.P."/>
        </authorList>
    </citation>
    <scope>NUCLEOTIDE SEQUENCE [LARGE SCALE GENOMIC DNA]</scope>
    <source>
        <strain evidence="6 7">BAg</strain>
    </source>
</reference>
<organism evidence="6 7">
    <name type="scientific">Buchnera aphidicola</name>
    <name type="common">Aphis glycines</name>
    <dbReference type="NCBI Taxonomy" id="1265350"/>
    <lineage>
        <taxon>Bacteria</taxon>
        <taxon>Pseudomonadati</taxon>
        <taxon>Pseudomonadota</taxon>
        <taxon>Gammaproteobacteria</taxon>
        <taxon>Enterobacterales</taxon>
        <taxon>Erwiniaceae</taxon>
        <taxon>Buchnera</taxon>
    </lineage>
</organism>
<name>A0A0M4HVF9_9GAMM</name>
<dbReference type="Pfam" id="PF12848">
    <property type="entry name" value="ABC_tran_Xtn"/>
    <property type="match status" value="1"/>
</dbReference>
<dbReference type="PANTHER" id="PTHR42855:SF1">
    <property type="entry name" value="ABC TRANSPORTER DOMAIN-CONTAINING PROTEIN"/>
    <property type="match status" value="1"/>
</dbReference>
<dbReference type="STRING" id="1265350.IX46_01875"/>
<protein>
    <submittedName>
        <fullName evidence="6">ABC transporter ATPase</fullName>
    </submittedName>
</protein>
<dbReference type="GO" id="GO:0016887">
    <property type="term" value="F:ATP hydrolysis activity"/>
    <property type="evidence" value="ECO:0007669"/>
    <property type="project" value="InterPro"/>
</dbReference>
<dbReference type="InterPro" id="IPR003439">
    <property type="entry name" value="ABC_transporter-like_ATP-bd"/>
</dbReference>
<dbReference type="SMART" id="SM00382">
    <property type="entry name" value="AAA"/>
    <property type="match status" value="2"/>
</dbReference>
<dbReference type="AlphaFoldDB" id="A0A0M4HVF9"/>
<dbReference type="GO" id="GO:0005524">
    <property type="term" value="F:ATP binding"/>
    <property type="evidence" value="ECO:0007669"/>
    <property type="project" value="UniProtKB-KW"/>
</dbReference>
<dbReference type="InterPro" id="IPR051309">
    <property type="entry name" value="ABCF_ATPase"/>
</dbReference>
<dbReference type="SUPFAM" id="SSF52540">
    <property type="entry name" value="P-loop containing nucleoside triphosphate hydrolases"/>
    <property type="match status" value="2"/>
</dbReference>
<dbReference type="KEGG" id="baph:IX46_01875"/>
<dbReference type="InterPro" id="IPR003593">
    <property type="entry name" value="AAA+_ATPase"/>
</dbReference>
<feature type="domain" description="ABC transporter" evidence="5">
    <location>
        <begin position="4"/>
        <end position="216"/>
    </location>
</feature>
<dbReference type="Proteomes" id="UP000066321">
    <property type="component" value="Chromosome"/>
</dbReference>
<keyword evidence="2" id="KW-0547">Nucleotide-binding</keyword>